<dbReference type="Proteomes" id="UP001163105">
    <property type="component" value="Unassembled WGS sequence"/>
</dbReference>
<feature type="chain" id="PRO_5044209674" evidence="1">
    <location>
        <begin position="18"/>
        <end position="167"/>
    </location>
</feature>
<organism evidence="2 3">
    <name type="scientific">Purpureocillium lavendulum</name>
    <dbReference type="NCBI Taxonomy" id="1247861"/>
    <lineage>
        <taxon>Eukaryota</taxon>
        <taxon>Fungi</taxon>
        <taxon>Dikarya</taxon>
        <taxon>Ascomycota</taxon>
        <taxon>Pezizomycotina</taxon>
        <taxon>Sordariomycetes</taxon>
        <taxon>Hypocreomycetidae</taxon>
        <taxon>Hypocreales</taxon>
        <taxon>Ophiocordycipitaceae</taxon>
        <taxon>Purpureocillium</taxon>
    </lineage>
</organism>
<gene>
    <name evidence="2" type="ORF">O9K51_04713</name>
</gene>
<dbReference type="AlphaFoldDB" id="A0AB34FWP7"/>
<accession>A0AB34FWP7</accession>
<sequence length="167" mass="18246">MKHAVLLAALFGTFAAGDNLLWEGECNAEDQTCHKYMFVPGPNGRHVRTPNPQPMDGNCQAISKMKPALVLAAVIVCCAAITRKELKGTGQCRKIAQTCHPYFRRDGERRLAVDVVMPKKCISESPCTKTGNFCEWSEVFRGPWCIHGGGLAIVCITSFKGVDDDSS</sequence>
<feature type="signal peptide" evidence="1">
    <location>
        <begin position="1"/>
        <end position="17"/>
    </location>
</feature>
<name>A0AB34FWP7_9HYPO</name>
<evidence type="ECO:0000313" key="2">
    <source>
        <dbReference type="EMBL" id="KAJ6443534.1"/>
    </source>
</evidence>
<evidence type="ECO:0000256" key="1">
    <source>
        <dbReference type="SAM" id="SignalP"/>
    </source>
</evidence>
<proteinExistence type="predicted"/>
<dbReference type="EMBL" id="JAQHRD010000003">
    <property type="protein sequence ID" value="KAJ6443534.1"/>
    <property type="molecule type" value="Genomic_DNA"/>
</dbReference>
<comment type="caution">
    <text evidence="2">The sequence shown here is derived from an EMBL/GenBank/DDBJ whole genome shotgun (WGS) entry which is preliminary data.</text>
</comment>
<keyword evidence="3" id="KW-1185">Reference proteome</keyword>
<protein>
    <submittedName>
        <fullName evidence="2">Uncharacterized protein</fullName>
    </submittedName>
</protein>
<evidence type="ECO:0000313" key="3">
    <source>
        <dbReference type="Proteomes" id="UP001163105"/>
    </source>
</evidence>
<reference evidence="2" key="1">
    <citation type="submission" date="2023-01" db="EMBL/GenBank/DDBJ databases">
        <title>The growth and conidiation of Purpureocillium lavendulum are regulated by nitrogen source and histone H3K14 acetylation.</title>
        <authorList>
            <person name="Tang P."/>
            <person name="Han J."/>
            <person name="Zhang C."/>
            <person name="Tang P."/>
            <person name="Qi F."/>
            <person name="Zhang K."/>
            <person name="Liang L."/>
        </authorList>
    </citation>
    <scope>NUCLEOTIDE SEQUENCE</scope>
    <source>
        <strain evidence="2">YMF1.00683</strain>
    </source>
</reference>
<keyword evidence="1" id="KW-0732">Signal</keyword>